<gene>
    <name evidence="9" type="primary">PAN2</name>
    <name evidence="12" type="ORF">LSH36_82g01001</name>
</gene>
<evidence type="ECO:0000313" key="12">
    <source>
        <dbReference type="EMBL" id="KAK2163282.1"/>
    </source>
</evidence>
<feature type="compositionally biased region" description="Polar residues" evidence="10">
    <location>
        <begin position="440"/>
        <end position="453"/>
    </location>
</feature>
<feature type="binding site" evidence="9">
    <location>
        <position position="1301"/>
    </location>
    <ligand>
        <name>a divalent metal cation</name>
        <dbReference type="ChEBI" id="CHEBI:60240"/>
        <note>catalytic</note>
    </ligand>
</feature>
<comment type="cofactor">
    <cofactor evidence="9">
        <name>a divalent metal cation</name>
        <dbReference type="ChEBI" id="CHEBI:60240"/>
    </cofactor>
    <text evidence="9">Binds 2 metal cations per subunit in the catalytic exonuclease domain.</text>
</comment>
<comment type="catalytic activity">
    <reaction evidence="1 9">
        <text>Exonucleolytic cleavage of poly(A) to 5'-AMP.</text>
        <dbReference type="EC" id="3.1.13.4"/>
    </reaction>
</comment>
<dbReference type="Pfam" id="PF00929">
    <property type="entry name" value="RNase_T"/>
    <property type="match status" value="1"/>
</dbReference>
<comment type="function">
    <text evidence="9">Catalytic subunit of the poly(A)-nuclease (PAN) deadenylation complex, one of two cytoplasmic mRNA deadenylases involved in general and miRNA-mediated mRNA turnover. PAN specifically shortens poly(A) tails of RNA and the activity is stimulated by poly(A)-binding protein (PABP). PAN deadenylation is followed by rapid degradation of the shortened mRNA tails by the CCR4-NOT complex. Deadenylated mRNAs are then degraded by two alternative mechanisms, namely exosome-mediated 3'-5' exonucleolytic degradation, or deadenlyation-dependent mRNA decaping and subsequent 5'-3' exonucleolytic degradation by XRN1.</text>
</comment>
<evidence type="ECO:0000256" key="6">
    <source>
        <dbReference type="ARBA" id="ARBA00022801"/>
    </source>
</evidence>
<comment type="activity regulation">
    <text evidence="9">Positively regulated by the regulatory subunit PAN3.</text>
</comment>
<dbReference type="SUPFAM" id="SSF53098">
    <property type="entry name" value="Ribonuclease H-like"/>
    <property type="match status" value="1"/>
</dbReference>
<dbReference type="InterPro" id="IPR028881">
    <property type="entry name" value="PAN2_UCH_dom"/>
</dbReference>
<feature type="region of interest" description="Disordered" evidence="10">
    <location>
        <begin position="1350"/>
        <end position="1378"/>
    </location>
</feature>
<dbReference type="FunFam" id="3.30.420.10:FF:000011">
    <property type="entry name" value="PAN2-PAN3 deadenylation complex catalytic subunit PAN2"/>
    <property type="match status" value="1"/>
</dbReference>
<feature type="compositionally biased region" description="Basic and acidic residues" evidence="10">
    <location>
        <begin position="1352"/>
        <end position="1370"/>
    </location>
</feature>
<dbReference type="GO" id="GO:0000289">
    <property type="term" value="P:nuclear-transcribed mRNA poly(A) tail shortening"/>
    <property type="evidence" value="ECO:0007669"/>
    <property type="project" value="UniProtKB-UniRule"/>
</dbReference>
<dbReference type="GO" id="GO:0006397">
    <property type="term" value="P:mRNA processing"/>
    <property type="evidence" value="ECO:0007669"/>
    <property type="project" value="UniProtKB-KW"/>
</dbReference>
<proteinExistence type="inferred from homology"/>
<dbReference type="GO" id="GO:0031251">
    <property type="term" value="C:PAN complex"/>
    <property type="evidence" value="ECO:0007669"/>
    <property type="project" value="UniProtKB-UniRule"/>
</dbReference>
<feature type="binding site" evidence="9">
    <location>
        <position position="1249"/>
    </location>
    <ligand>
        <name>a divalent metal cation</name>
        <dbReference type="ChEBI" id="CHEBI:60240"/>
        <note>catalytic</note>
    </ligand>
</feature>
<evidence type="ECO:0000256" key="2">
    <source>
        <dbReference type="ARBA" id="ARBA00022490"/>
    </source>
</evidence>
<feature type="region of interest" description="Disordered" evidence="10">
    <location>
        <begin position="440"/>
        <end position="459"/>
    </location>
</feature>
<dbReference type="GO" id="GO:0005634">
    <property type="term" value="C:nucleus"/>
    <property type="evidence" value="ECO:0007669"/>
    <property type="project" value="UniProtKB-SubCell"/>
</dbReference>
<dbReference type="InterPro" id="IPR048841">
    <property type="entry name" value="PAN2_N"/>
</dbReference>
<dbReference type="PANTHER" id="PTHR15728:SF0">
    <property type="entry name" value="PAN2-PAN3 DEADENYLATION COMPLEX CATALYTIC SUBUNIT PAN2"/>
    <property type="match status" value="1"/>
</dbReference>
<feature type="binding site" evidence="9">
    <location>
        <position position="1142"/>
    </location>
    <ligand>
        <name>a divalent metal cation</name>
        <dbReference type="ChEBI" id="CHEBI:60240"/>
        <note>catalytic</note>
    </ligand>
</feature>
<organism evidence="12 13">
    <name type="scientific">Paralvinella palmiformis</name>
    <dbReference type="NCBI Taxonomy" id="53620"/>
    <lineage>
        <taxon>Eukaryota</taxon>
        <taxon>Metazoa</taxon>
        <taxon>Spiralia</taxon>
        <taxon>Lophotrochozoa</taxon>
        <taxon>Annelida</taxon>
        <taxon>Polychaeta</taxon>
        <taxon>Sedentaria</taxon>
        <taxon>Canalipalpata</taxon>
        <taxon>Terebellida</taxon>
        <taxon>Terebelliformia</taxon>
        <taxon>Alvinellidae</taxon>
        <taxon>Paralvinella</taxon>
    </lineage>
</organism>
<dbReference type="GO" id="GO:0003676">
    <property type="term" value="F:nucleic acid binding"/>
    <property type="evidence" value="ECO:0007669"/>
    <property type="project" value="InterPro"/>
</dbReference>
<keyword evidence="8 9" id="KW-0539">Nucleus</keyword>
<dbReference type="Gene3D" id="3.30.420.10">
    <property type="entry name" value="Ribonuclease H-like superfamily/Ribonuclease H"/>
    <property type="match status" value="1"/>
</dbReference>
<comment type="similarity">
    <text evidence="9">Belongs to the peptidase C19 family. PAN2 subfamily.</text>
</comment>
<dbReference type="SUPFAM" id="SSF50978">
    <property type="entry name" value="WD40 repeat-like"/>
    <property type="match status" value="1"/>
</dbReference>
<dbReference type="EMBL" id="JAODUP010000082">
    <property type="protein sequence ID" value="KAK2163282.1"/>
    <property type="molecule type" value="Genomic_DNA"/>
</dbReference>
<comment type="subunit">
    <text evidence="9">Forms a heterotrimer with an asymmetric homodimer of the regulatory subunit PAN3 to form the poly(A)-nuclease (PAN) deadenylation complex.</text>
</comment>
<comment type="subcellular location">
    <subcellularLocation>
        <location evidence="9">Cytoplasm</location>
        <location evidence="9">P-body</location>
    </subcellularLocation>
    <subcellularLocation>
        <location evidence="9">Nucleus</location>
    </subcellularLocation>
    <text evidence="9">Shuttles between nucleus and cytoplasm.</text>
</comment>
<dbReference type="InterPro" id="IPR036322">
    <property type="entry name" value="WD40_repeat_dom_sf"/>
</dbReference>
<evidence type="ECO:0000256" key="5">
    <source>
        <dbReference type="ARBA" id="ARBA00022723"/>
    </source>
</evidence>
<dbReference type="InterPro" id="IPR030843">
    <property type="entry name" value="PAN2"/>
</dbReference>
<dbReference type="InterPro" id="IPR050785">
    <property type="entry name" value="PAN2-PAN3_catalytic_subunit"/>
</dbReference>
<comment type="caution">
    <text evidence="12">The sequence shown here is derived from an EMBL/GenBank/DDBJ whole genome shotgun (WGS) entry which is preliminary data.</text>
</comment>
<dbReference type="InterPro" id="IPR013520">
    <property type="entry name" value="Ribonucl_H"/>
</dbReference>
<evidence type="ECO:0000256" key="3">
    <source>
        <dbReference type="ARBA" id="ARBA00022664"/>
    </source>
</evidence>
<keyword evidence="4 9" id="KW-0540">Nuclease</keyword>
<feature type="domain" description="USP" evidence="11">
    <location>
        <begin position="496"/>
        <end position="1086"/>
    </location>
</feature>
<evidence type="ECO:0000259" key="11">
    <source>
        <dbReference type="PROSITE" id="PS50235"/>
    </source>
</evidence>
<dbReference type="InterPro" id="IPR015943">
    <property type="entry name" value="WD40/YVTN_repeat-like_dom_sf"/>
</dbReference>
<feature type="compositionally biased region" description="Basic and acidic residues" evidence="10">
    <location>
        <begin position="646"/>
        <end position="657"/>
    </location>
</feature>
<dbReference type="SUPFAM" id="SSF54001">
    <property type="entry name" value="Cysteine proteinases"/>
    <property type="match status" value="1"/>
</dbReference>
<dbReference type="GO" id="GO:0010606">
    <property type="term" value="P:positive regulation of cytoplasmic mRNA processing body assembly"/>
    <property type="evidence" value="ECO:0007669"/>
    <property type="project" value="UniProtKB-UniRule"/>
</dbReference>
<dbReference type="Proteomes" id="UP001208570">
    <property type="component" value="Unassembled WGS sequence"/>
</dbReference>
<dbReference type="HAMAP" id="MF_03182">
    <property type="entry name" value="PAN2"/>
    <property type="match status" value="1"/>
</dbReference>
<evidence type="ECO:0000256" key="10">
    <source>
        <dbReference type="SAM" id="MobiDB-lite"/>
    </source>
</evidence>
<keyword evidence="13" id="KW-1185">Reference proteome</keyword>
<comment type="caution">
    <text evidence="9">Lacks conserved residue(s) required for the propagation of feature annotation.</text>
</comment>
<dbReference type="Gene3D" id="2.130.10.10">
    <property type="entry name" value="YVTN repeat-like/Quinoprotein amine dehydrogenase"/>
    <property type="match status" value="1"/>
</dbReference>
<dbReference type="GO" id="GO:0004535">
    <property type="term" value="F:poly(A)-specific ribonuclease activity"/>
    <property type="evidence" value="ECO:0007669"/>
    <property type="project" value="UniProtKB-UniRule"/>
</dbReference>
<keyword evidence="5 9" id="KW-0479">Metal-binding</keyword>
<dbReference type="FunFam" id="2.130.10.10:FF:000421">
    <property type="entry name" value="PAN2-PAN3 deadenylation complex catalytic subunit PAN2"/>
    <property type="match status" value="1"/>
</dbReference>
<dbReference type="InterPro" id="IPR038765">
    <property type="entry name" value="Papain-like_cys_pep_sf"/>
</dbReference>
<evidence type="ECO:0000313" key="13">
    <source>
        <dbReference type="Proteomes" id="UP001208570"/>
    </source>
</evidence>
<name>A0AAD9NAN6_9ANNE</name>
<accession>A0AAD9NAN6</accession>
<keyword evidence="6 9" id="KW-0378">Hydrolase</keyword>
<feature type="binding site" evidence="9">
    <location>
        <position position="1140"/>
    </location>
    <ligand>
        <name>a divalent metal cation</name>
        <dbReference type="ChEBI" id="CHEBI:60240"/>
        <note>catalytic</note>
    </ligand>
</feature>
<dbReference type="CDD" id="cd06143">
    <property type="entry name" value="PAN2_exo"/>
    <property type="match status" value="1"/>
</dbReference>
<evidence type="ECO:0000256" key="4">
    <source>
        <dbReference type="ARBA" id="ARBA00022722"/>
    </source>
</evidence>
<dbReference type="SMART" id="SM00479">
    <property type="entry name" value="EXOIII"/>
    <property type="match status" value="1"/>
</dbReference>
<evidence type="ECO:0000256" key="7">
    <source>
        <dbReference type="ARBA" id="ARBA00022839"/>
    </source>
</evidence>
<dbReference type="Pfam" id="PF13423">
    <property type="entry name" value="UCH_1"/>
    <property type="match status" value="2"/>
</dbReference>
<dbReference type="GO" id="GO:0000932">
    <property type="term" value="C:P-body"/>
    <property type="evidence" value="ECO:0007669"/>
    <property type="project" value="UniProtKB-SubCell"/>
</dbReference>
<dbReference type="GO" id="GO:0046872">
    <property type="term" value="F:metal ion binding"/>
    <property type="evidence" value="ECO:0007669"/>
    <property type="project" value="UniProtKB-KW"/>
</dbReference>
<feature type="region of interest" description="Disordered" evidence="10">
    <location>
        <begin position="636"/>
        <end position="673"/>
    </location>
</feature>
<dbReference type="Gene3D" id="3.90.70.10">
    <property type="entry name" value="Cysteine proteinases"/>
    <property type="match status" value="2"/>
</dbReference>
<evidence type="ECO:0000256" key="9">
    <source>
        <dbReference type="HAMAP-Rule" id="MF_03182"/>
    </source>
</evidence>
<comment type="domain">
    <text evidence="9">The linker, or PAN3 interaction domain (PID), between the WD40 repeats and the pseudo-UCH domain mediates interaction with PAN3.</text>
</comment>
<keyword evidence="3 9" id="KW-0507">mRNA processing</keyword>
<dbReference type="EC" id="3.1.13.4" evidence="9"/>
<reference evidence="12" key="1">
    <citation type="journal article" date="2023" name="Mol. Biol. Evol.">
        <title>Third-Generation Sequencing Reveals the Adaptive Role of the Epigenome in Three Deep-Sea Polychaetes.</title>
        <authorList>
            <person name="Perez M."/>
            <person name="Aroh O."/>
            <person name="Sun Y."/>
            <person name="Lan Y."/>
            <person name="Juniper S.K."/>
            <person name="Young C.R."/>
            <person name="Angers B."/>
            <person name="Qian P.Y."/>
        </authorList>
    </citation>
    <scope>NUCLEOTIDE SEQUENCE</scope>
    <source>
        <strain evidence="12">P08H-3</strain>
    </source>
</reference>
<sequence length="1378" mass="155754">MNFGSIPPDPSFTPDGVLDDGTGAMIEAFPDDGEVYPPGEFVQIKNLMVDGGDQFGVSSVAFDRQEELLWMGNAGGHVTSYFSLEMQKYTSFQAHETDEVRQLLTVDNNVLVLTKDNLRIISKFGRPQHKHVSDNLFNMQCMLESSSTSVILGGHQPVVIEYDLESNKEIRQVEVADPGCAILRHSSHYICAGDTSGKVTLYDPKSLGKEHVLQAHSGTLSDFDVHGNQLVTCGFSNRMGNLTIDRYLMVYDLRILKALPPLQMAVEPMFLRFVPTYTDRICVVSQTGQFQVMEQGALTPSSMIMYHVLTEGAAITAFDLGSSHQVIGFGDSGGYLHLFGSGEQPVFNLYSQETEFPSVDHPAHSFSITDELTPLASIPMQYPTSGKLLSDWPVEFCKREYRKPARIDPEILRTMKMVQNVGYAPNPGNRQRNQIPYVLSTGSQSQSKSNVPDSPQERGEDPFLVVAKSYRKVEIKYSKLGVEDFDFRHYNKTYFAGLETHIPNAYCNAMLQVLYFLEPLRVSLLSHLCSREFCLSCELGFLFHMLDLQKGKTCQASNFLRAFRTIPEASALSLVLSDTEESMGKVNLPRLIQNWNRFILQQVHSELLDADMYQDTGPLSPIPISPKAVMADKWNLIPKSNDGGDDDSKKDDHKEAAPNKGDSSEQEGSASDLKKNKQVRYIGQFESLEISCLDPPVTLRQQLVIIMNRQMMILTVVTDDSYEEMIFGDDELREKLVITFTEEIRCSDGAMVRALRGKPPGYGFEPDSRLCLSNVSSGSHPCPICSSGKAKNSVIKELFGSDIQNTFTCRCGEKMVREMTASVFDLNYPDIKGRAKDVGGKEVRQEYTFAEVLQQSMCLDHATQAWCSNCEKYQPHLQTKIVQCLPDVLSLNCHLENQRELEFWQVQNKILEQRKKEEEAASGTSSSHSKIKYCRYGNKCNRPDCKFRHVVADRESDSYTESGYYDEPASEISWVPVGLKLKLTEEGKVEATNLDDPSQILLESDDPNTIYYEVMVTVAYIKDSKAAGHLVSNVRVSEPYHQRKERVTCTQWYLFNDFSITPIERQEALSFNLSWKLPCVIYFARKDLLNKYNHLQVRNPICSDLLFMNASLVTPRQKHVTFIPLDEDELPQENDLVGLDAEFVTLNQEEAELRSDGTRSMIKPSQMSVARVTCVRGKGVLAGEPFIDDYISTQEQVVDYLTQFSGIQPGDLDAAISSKHLTTLKSTYLKLRYLVDAGVIFVGHGLKKDFRVINLVVPKNQVIDTVDLFHLPRQRMISLKFLAWHFLTINIQSVTHDSIEDARTALKLHNKYKEMSENGPDYVRQLIKEMYDRGRKLQWKIEPEITENIQKSGEHLTDDKERETQERDLVGIKNKNSS</sequence>
<dbReference type="InterPro" id="IPR028889">
    <property type="entry name" value="USP"/>
</dbReference>
<dbReference type="PROSITE" id="PS50235">
    <property type="entry name" value="USP_3"/>
    <property type="match status" value="1"/>
</dbReference>
<dbReference type="InterPro" id="IPR012337">
    <property type="entry name" value="RNaseH-like_sf"/>
</dbReference>
<keyword evidence="7 9" id="KW-0269">Exonuclease</keyword>
<protein>
    <recommendedName>
        <fullName evidence="9">PAN2-PAN3 deadenylation complex catalytic subunit PAN2</fullName>
        <ecNumber evidence="9">3.1.13.4</ecNumber>
    </recommendedName>
    <alternativeName>
        <fullName evidence="9">PAB1P-dependent poly(A)-specific ribonuclease</fullName>
    </alternativeName>
    <alternativeName>
        <fullName evidence="9">Poly(A)-nuclease deadenylation complex subunit 2</fullName>
        <shortName evidence="9">PAN deadenylation complex subunit 2</shortName>
    </alternativeName>
</protein>
<evidence type="ECO:0000256" key="1">
    <source>
        <dbReference type="ARBA" id="ARBA00001663"/>
    </source>
</evidence>
<comment type="domain">
    <text evidence="9">Contains a pseudo-UCH domain. This ubiquitin C-terminal hydrolase (UCH)-like or ubiquitin specific protease (USP)-like domain is predicted to be catalytically inactive because it lacks the active site catalytic triad characteristic of thiol proteases, with residues at the equivalent structural positions that are incompatible with catalysis, and it cannot bind ubiquitin. It functions as a structural scaffold for intra- and intermolecular interactions in the complex.</text>
</comment>
<dbReference type="Pfam" id="PF20770">
    <property type="entry name" value="PAN2_N"/>
    <property type="match status" value="1"/>
</dbReference>
<evidence type="ECO:0000256" key="8">
    <source>
        <dbReference type="ARBA" id="ARBA00023242"/>
    </source>
</evidence>
<dbReference type="PANTHER" id="PTHR15728">
    <property type="entry name" value="DEADENYLATION COMPLEX CATALYTIC SUBUNIT PAN2"/>
    <property type="match status" value="1"/>
</dbReference>
<dbReference type="InterPro" id="IPR036397">
    <property type="entry name" value="RNaseH_sf"/>
</dbReference>
<keyword evidence="2 9" id="KW-0963">Cytoplasm</keyword>